<proteinExistence type="predicted"/>
<gene>
    <name evidence="2" type="ORF">VNO78_34937</name>
</gene>
<reference evidence="2 3" key="1">
    <citation type="submission" date="2024-01" db="EMBL/GenBank/DDBJ databases">
        <title>The genomes of 5 underutilized Papilionoideae crops provide insights into root nodulation and disease resistanc.</title>
        <authorList>
            <person name="Jiang F."/>
        </authorList>
    </citation>
    <scope>NUCLEOTIDE SEQUENCE [LARGE SCALE GENOMIC DNA]</scope>
    <source>
        <strain evidence="2">DUOXIRENSHENG_FW03</strain>
        <tissue evidence="2">Leaves</tissue>
    </source>
</reference>
<comment type="caution">
    <text evidence="2">The sequence shown here is derived from an EMBL/GenBank/DDBJ whole genome shotgun (WGS) entry which is preliminary data.</text>
</comment>
<dbReference type="AlphaFoldDB" id="A0AAN9RH27"/>
<evidence type="ECO:0000256" key="1">
    <source>
        <dbReference type="SAM" id="MobiDB-lite"/>
    </source>
</evidence>
<dbReference type="PANTHER" id="PTHR47512">
    <property type="entry name" value="EXPRESSED PROTEIN"/>
    <property type="match status" value="1"/>
</dbReference>
<organism evidence="2 3">
    <name type="scientific">Psophocarpus tetragonolobus</name>
    <name type="common">Winged bean</name>
    <name type="synonym">Dolichos tetragonolobus</name>
    <dbReference type="NCBI Taxonomy" id="3891"/>
    <lineage>
        <taxon>Eukaryota</taxon>
        <taxon>Viridiplantae</taxon>
        <taxon>Streptophyta</taxon>
        <taxon>Embryophyta</taxon>
        <taxon>Tracheophyta</taxon>
        <taxon>Spermatophyta</taxon>
        <taxon>Magnoliopsida</taxon>
        <taxon>eudicotyledons</taxon>
        <taxon>Gunneridae</taxon>
        <taxon>Pentapetalae</taxon>
        <taxon>rosids</taxon>
        <taxon>fabids</taxon>
        <taxon>Fabales</taxon>
        <taxon>Fabaceae</taxon>
        <taxon>Papilionoideae</taxon>
        <taxon>50 kb inversion clade</taxon>
        <taxon>NPAAA clade</taxon>
        <taxon>indigoferoid/millettioid clade</taxon>
        <taxon>Phaseoleae</taxon>
        <taxon>Psophocarpus</taxon>
    </lineage>
</organism>
<dbReference type="EMBL" id="JAYMYS010000033">
    <property type="protein sequence ID" value="KAK7376085.1"/>
    <property type="molecule type" value="Genomic_DNA"/>
</dbReference>
<feature type="region of interest" description="Disordered" evidence="1">
    <location>
        <begin position="1"/>
        <end position="48"/>
    </location>
</feature>
<accession>A0AAN9RH27</accession>
<feature type="compositionally biased region" description="Polar residues" evidence="1">
    <location>
        <begin position="1"/>
        <end position="22"/>
    </location>
</feature>
<feature type="compositionally biased region" description="Acidic residues" evidence="1">
    <location>
        <begin position="248"/>
        <end position="282"/>
    </location>
</feature>
<keyword evidence="3" id="KW-1185">Reference proteome</keyword>
<dbReference type="PANTHER" id="PTHR47512:SF3">
    <property type="entry name" value="CHALCONE-FLAVONONE ISOMERASE FAMILY PROTEIN"/>
    <property type="match status" value="1"/>
</dbReference>
<protein>
    <submittedName>
        <fullName evidence="2">Uncharacterized protein</fullName>
    </submittedName>
</protein>
<evidence type="ECO:0000313" key="3">
    <source>
        <dbReference type="Proteomes" id="UP001386955"/>
    </source>
</evidence>
<dbReference type="Proteomes" id="UP001386955">
    <property type="component" value="Unassembled WGS sequence"/>
</dbReference>
<feature type="region of interest" description="Disordered" evidence="1">
    <location>
        <begin position="243"/>
        <end position="282"/>
    </location>
</feature>
<name>A0AAN9RH27_PSOTE</name>
<sequence>METPSSTARRVTRSQTASNNIPLSRKKKEESEISVSKVRQRSSTVQQQDRCALVDISNDSPIVGLANGKDVETPLSAMAKQKRVKQTPGSGEALLRGQVKTLLQRVEEEAVISKLSMEIPPFLQFANNSPMGLLAPTPANTPQISNLSDPNGAALPLVSPPSSVVQEQLISKVVNEIFEKNKEKVDCEKSVISRSLLMDFSDNKCEVSECSSEVIYEEEVSQGSNGGVSTEDDGSSIWSMQVNASTHDEDEDEDEDIAEEEEEEEDYYEEDEEECCEDENDDGDLLLDELCAELNKISVNENKGCGKHTRFVYDSEDEIVEKVVESCGEMASSEVLRLKGLPTPKGKHLRFPEEEQNSDL</sequence>
<evidence type="ECO:0000313" key="2">
    <source>
        <dbReference type="EMBL" id="KAK7376085.1"/>
    </source>
</evidence>